<evidence type="ECO:0000256" key="5">
    <source>
        <dbReference type="ARBA" id="ARBA00022729"/>
    </source>
</evidence>
<comment type="similarity">
    <text evidence="2">Belongs to the bacterial solute-binding protein 1 family.</text>
</comment>
<dbReference type="PANTHER" id="PTHR43649">
    <property type="entry name" value="ARABINOSE-BINDING PROTEIN-RELATED"/>
    <property type="match status" value="1"/>
</dbReference>
<dbReference type="SUPFAM" id="SSF53850">
    <property type="entry name" value="Periplasmic binding protein-like II"/>
    <property type="match status" value="1"/>
</dbReference>
<dbReference type="OrthoDB" id="9798191at2"/>
<dbReference type="AlphaFoldDB" id="A0A387FR17"/>
<dbReference type="Proteomes" id="UP000282195">
    <property type="component" value="Plasmid pRCCGE525c"/>
</dbReference>
<reference evidence="10 11" key="1">
    <citation type="submission" date="2018-10" db="EMBL/GenBank/DDBJ databases">
        <title>Rhizobium etli, R. leguminosarum and a new Rhizobium genospecies from Phaseolus dumosus.</title>
        <authorList>
            <person name="Ramirez-Puebla S.T."/>
            <person name="Rogel-Hernandez M.A."/>
            <person name="Guerrero G."/>
            <person name="Ormeno-Orrillo E."/>
            <person name="Martinez-Romero J.C."/>
            <person name="Negrete-Yankelevich S."/>
            <person name="Martinez-Romero E."/>
        </authorList>
    </citation>
    <scope>NUCLEOTIDE SEQUENCE [LARGE SCALE GENOMIC DNA]</scope>
    <source>
        <strain evidence="10 11">CCGE525</strain>
        <plasmid evidence="11">prccge525c</plasmid>
    </source>
</reference>
<accession>A0A387FR17</accession>
<sequence length="411" mass="43629">MKNTMKLLLVGAAVLSAAVFSAHAEDKPKAEVMTSWTSGGEAAALDVIKQEFEKRGGVWKDSSIAGFGAADAAFQNRLVAGDPPAAKQTVLGLANADFVNQGLLTPIDGIAKAGKWADALPKSIADLISYKGQVYLAPTGAHGESWVFYSKETFAKAGVSEEPKSWDEFFTALDKLKAAGVLPVAWGGQSWQESKVFNMILLTQVGIDGFLKIYVDKDKGEASTEGVKKTLDILGKLRGYVDEGAAGRNWNDATAMVITGKAGVQFMGDWAKGEFVAAGKVLGKDYGCMLAPQSPGMVYVADSFSFPKIADAASQKGQTLLAEVAMDPVVQIEFSLKKGSVPMRTDVDKSKLDICAQKGLELMAAGKIVPDQALILSPQQAGALNDFVDEFWSSPSEDSASGAKKFFAIFE</sequence>
<organism evidence="10 11">
    <name type="scientific">Rhizobium jaguaris</name>
    <dbReference type="NCBI Taxonomy" id="1312183"/>
    <lineage>
        <taxon>Bacteria</taxon>
        <taxon>Pseudomonadati</taxon>
        <taxon>Pseudomonadota</taxon>
        <taxon>Alphaproteobacteria</taxon>
        <taxon>Hyphomicrobiales</taxon>
        <taxon>Rhizobiaceae</taxon>
        <taxon>Rhizobium/Agrobacterium group</taxon>
        <taxon>Rhizobium</taxon>
    </lineage>
</organism>
<dbReference type="PANTHER" id="PTHR43649:SF28">
    <property type="entry name" value="BINDING PROTEIN COMPONENT OF ABC SUGAR TRANSPORTER-RELATED"/>
    <property type="match status" value="1"/>
</dbReference>
<evidence type="ECO:0000256" key="4">
    <source>
        <dbReference type="ARBA" id="ARBA00022597"/>
    </source>
</evidence>
<proteinExistence type="inferred from homology"/>
<evidence type="ECO:0000256" key="3">
    <source>
        <dbReference type="ARBA" id="ARBA00022448"/>
    </source>
</evidence>
<keyword evidence="11" id="KW-1185">Reference proteome</keyword>
<dbReference type="KEGG" id="rjg:CCGE525_23220"/>
<evidence type="ECO:0000256" key="2">
    <source>
        <dbReference type="ARBA" id="ARBA00008520"/>
    </source>
</evidence>
<evidence type="ECO:0000313" key="11">
    <source>
        <dbReference type="Proteomes" id="UP000282195"/>
    </source>
</evidence>
<protein>
    <recommendedName>
        <fullName evidence="8">Probable sugar-binding periplasmic protein</fullName>
    </recommendedName>
</protein>
<gene>
    <name evidence="10" type="ORF">CCGE525_23220</name>
</gene>
<dbReference type="Gene3D" id="3.40.190.10">
    <property type="entry name" value="Periplasmic binding protein-like II"/>
    <property type="match status" value="2"/>
</dbReference>
<name>A0A387FR17_9HYPH</name>
<dbReference type="Pfam" id="PF01547">
    <property type="entry name" value="SBP_bac_1"/>
    <property type="match status" value="1"/>
</dbReference>
<evidence type="ECO:0000256" key="8">
    <source>
        <dbReference type="ARBA" id="ARBA00049753"/>
    </source>
</evidence>
<evidence type="ECO:0000256" key="9">
    <source>
        <dbReference type="SAM" id="SignalP"/>
    </source>
</evidence>
<evidence type="ECO:0000256" key="6">
    <source>
        <dbReference type="ARBA" id="ARBA00022764"/>
    </source>
</evidence>
<keyword evidence="6" id="KW-0574">Periplasm</keyword>
<dbReference type="GO" id="GO:0042597">
    <property type="term" value="C:periplasmic space"/>
    <property type="evidence" value="ECO:0007669"/>
    <property type="project" value="UniProtKB-SubCell"/>
</dbReference>
<dbReference type="RefSeq" id="WP_120706729.1">
    <property type="nucleotide sequence ID" value="NZ_CP032695.1"/>
</dbReference>
<dbReference type="InterPro" id="IPR006059">
    <property type="entry name" value="SBP"/>
</dbReference>
<geneLocation type="plasmid" evidence="11">
    <name>prccge525c</name>
</geneLocation>
<evidence type="ECO:0000313" key="10">
    <source>
        <dbReference type="EMBL" id="AYG61790.1"/>
    </source>
</evidence>
<comment type="subcellular location">
    <subcellularLocation>
        <location evidence="1">Periplasm</location>
    </subcellularLocation>
</comment>
<feature type="chain" id="PRO_5017440132" description="Probable sugar-binding periplasmic protein" evidence="9">
    <location>
        <begin position="25"/>
        <end position="411"/>
    </location>
</feature>
<comment type="function">
    <text evidence="7">Part of a binding-protein-dependent transport system for a sugar.</text>
</comment>
<feature type="signal peptide" evidence="9">
    <location>
        <begin position="1"/>
        <end position="24"/>
    </location>
</feature>
<evidence type="ECO:0000256" key="7">
    <source>
        <dbReference type="ARBA" id="ARBA00049629"/>
    </source>
</evidence>
<keyword evidence="3" id="KW-0813">Transport</keyword>
<evidence type="ECO:0000256" key="1">
    <source>
        <dbReference type="ARBA" id="ARBA00004418"/>
    </source>
</evidence>
<keyword evidence="10" id="KW-0614">Plasmid</keyword>
<keyword evidence="5 9" id="KW-0732">Signal</keyword>
<dbReference type="InterPro" id="IPR050490">
    <property type="entry name" value="Bact_solute-bd_prot1"/>
</dbReference>
<dbReference type="EMBL" id="CP032695">
    <property type="protein sequence ID" value="AYG61790.1"/>
    <property type="molecule type" value="Genomic_DNA"/>
</dbReference>
<keyword evidence="4" id="KW-0762">Sugar transport</keyword>